<evidence type="ECO:0000313" key="9">
    <source>
        <dbReference type="EMBL" id="PVV03584.1"/>
    </source>
</evidence>
<evidence type="ECO:0000256" key="1">
    <source>
        <dbReference type="ARBA" id="ARBA00004141"/>
    </source>
</evidence>
<evidence type="ECO:0000256" key="3">
    <source>
        <dbReference type="ARBA" id="ARBA00022692"/>
    </source>
</evidence>
<gene>
    <name evidence="9" type="ORF">BB560_001930</name>
    <name evidence="8" type="ORF">BB560_003062</name>
</gene>
<dbReference type="PROSITE" id="PS01023">
    <property type="entry name" value="PTR2_2"/>
    <property type="match status" value="1"/>
</dbReference>
<feature type="transmembrane region" description="Helical" evidence="7">
    <location>
        <begin position="193"/>
        <end position="215"/>
    </location>
</feature>
<keyword evidence="5 7" id="KW-0472">Membrane</keyword>
<dbReference type="InterPro" id="IPR018456">
    <property type="entry name" value="PTR2_symporter_CS"/>
</dbReference>
<feature type="transmembrane region" description="Helical" evidence="7">
    <location>
        <begin position="78"/>
        <end position="98"/>
    </location>
</feature>
<dbReference type="SUPFAM" id="SSF103473">
    <property type="entry name" value="MFS general substrate transporter"/>
    <property type="match status" value="1"/>
</dbReference>
<dbReference type="Gene3D" id="1.20.1250.20">
    <property type="entry name" value="MFS general substrate transporter like domains"/>
    <property type="match status" value="1"/>
</dbReference>
<dbReference type="GO" id="GO:0006857">
    <property type="term" value="P:oligopeptide transport"/>
    <property type="evidence" value="ECO:0007669"/>
    <property type="project" value="InterPro"/>
</dbReference>
<feature type="transmembrane region" description="Helical" evidence="7">
    <location>
        <begin position="53"/>
        <end position="72"/>
    </location>
</feature>
<dbReference type="OrthoDB" id="8904098at2759"/>
<name>A0A2T9ZD69_9FUNG</name>
<keyword evidence="10" id="KW-1185">Reference proteome</keyword>
<comment type="caution">
    <text evidence="8">The sequence shown here is derived from an EMBL/GenBank/DDBJ whole genome shotgun (WGS) entry which is preliminary data.</text>
</comment>
<dbReference type="EMBL" id="MBFS01000445">
    <property type="protein sequence ID" value="PVV02487.1"/>
    <property type="molecule type" value="Genomic_DNA"/>
</dbReference>
<dbReference type="PANTHER" id="PTHR11654">
    <property type="entry name" value="OLIGOPEPTIDE TRANSPORTER-RELATED"/>
    <property type="match status" value="1"/>
</dbReference>
<comment type="similarity">
    <text evidence="2 6">Belongs to the major facilitator superfamily. Proton-dependent oligopeptide transporter (POT/PTR) (TC 2.A.17) family.</text>
</comment>
<feature type="transmembrane region" description="Helical" evidence="7">
    <location>
        <begin position="483"/>
        <end position="505"/>
    </location>
</feature>
<dbReference type="GO" id="GO:0022857">
    <property type="term" value="F:transmembrane transporter activity"/>
    <property type="evidence" value="ECO:0007669"/>
    <property type="project" value="InterPro"/>
</dbReference>
<dbReference type="AlphaFoldDB" id="A0A2T9ZD69"/>
<evidence type="ECO:0000256" key="4">
    <source>
        <dbReference type="ARBA" id="ARBA00022989"/>
    </source>
</evidence>
<comment type="subcellular location">
    <subcellularLocation>
        <location evidence="1 6">Membrane</location>
        <topology evidence="1 6">Multi-pass membrane protein</topology>
    </subcellularLocation>
</comment>
<dbReference type="InterPro" id="IPR036259">
    <property type="entry name" value="MFS_trans_sf"/>
</dbReference>
<dbReference type="GO" id="GO:0016020">
    <property type="term" value="C:membrane"/>
    <property type="evidence" value="ECO:0007669"/>
    <property type="project" value="UniProtKB-SubCell"/>
</dbReference>
<evidence type="ECO:0000256" key="2">
    <source>
        <dbReference type="ARBA" id="ARBA00005982"/>
    </source>
</evidence>
<keyword evidence="6" id="KW-0813">Transport</keyword>
<proteinExistence type="inferred from homology"/>
<feature type="transmembrane region" description="Helical" evidence="7">
    <location>
        <begin position="221"/>
        <end position="238"/>
    </location>
</feature>
<feature type="transmembrane region" description="Helical" evidence="7">
    <location>
        <begin position="137"/>
        <end position="155"/>
    </location>
</feature>
<sequence>MKLSEEEAIIEKEIIYDEFGFTATKPPDYSAGIPHKLSFSAWIVIVAELFERFAFYGATIMFTTFMIISLGIEKAASVTINRAFSFTVYFFTLLGGYLSDQYLGKYRTVVYFSTWYLIGMVLLTLSSVPSFSKSTGFAIFAVAIYVFVSIGSGSIKASMTTIPVDQIRTGYKPTETPGLYYDSKRTITRCYTFFYWAINLGALLGMIICPEVALYSNVGAFAIPAFLIVLYILLFVFFKKRLVIIKPKGSPFNKVYKCIKYARHHKSSTNQHWLDAAKGIQSEEWDDEFVEGLKRGFNACKVFLFYPFYNAIYINVSDSFINQGLQMKRPKWLQASMLSGIHCLAIIIIIPIFDIWLYPALAKRNIPMGPIKRMTLGFIFLVLTFVYITVLQKFIYSSAPFYDFTGKDVPINPHNDISIWWQVPLYIIISISEIFAAVTGLEYAYSQAPSELKSFLQAIFQFTGAIGSLIGMIISIWSYDPAILWSFAAQAIIFAIMTVAFWLIFHKYDAQTESQENSE</sequence>
<protein>
    <recommendedName>
        <fullName evidence="11">Major facilitator superfamily (MFS) profile domain-containing protein</fullName>
    </recommendedName>
</protein>
<keyword evidence="4 7" id="KW-1133">Transmembrane helix</keyword>
<dbReference type="InterPro" id="IPR000109">
    <property type="entry name" value="POT_fam"/>
</dbReference>
<evidence type="ECO:0000256" key="6">
    <source>
        <dbReference type="RuleBase" id="RU003755"/>
    </source>
</evidence>
<feature type="transmembrane region" description="Helical" evidence="7">
    <location>
        <begin position="378"/>
        <end position="399"/>
    </location>
</feature>
<dbReference type="STRING" id="133381.A0A2T9ZD69"/>
<feature type="transmembrane region" description="Helical" evidence="7">
    <location>
        <begin position="419"/>
        <end position="443"/>
    </location>
</feature>
<accession>A0A2T9ZD69</accession>
<reference evidence="8 10" key="1">
    <citation type="journal article" date="2018" name="MBio">
        <title>Comparative Genomics Reveals the Core Gene Toolbox for the Fungus-Insect Symbiosis.</title>
        <authorList>
            <person name="Wang Y."/>
            <person name="Stata M."/>
            <person name="Wang W."/>
            <person name="Stajich J.E."/>
            <person name="White M.M."/>
            <person name="Moncalvo J.M."/>
        </authorList>
    </citation>
    <scope>NUCLEOTIDE SEQUENCE [LARGE SCALE GENOMIC DNA]</scope>
    <source>
        <strain evidence="8 10">SC-DP-2</strain>
    </source>
</reference>
<dbReference type="Proteomes" id="UP000245609">
    <property type="component" value="Unassembled WGS sequence"/>
</dbReference>
<evidence type="ECO:0000256" key="5">
    <source>
        <dbReference type="ARBA" id="ARBA00023136"/>
    </source>
</evidence>
<evidence type="ECO:0000256" key="7">
    <source>
        <dbReference type="SAM" id="Phobius"/>
    </source>
</evidence>
<keyword evidence="3 6" id="KW-0812">Transmembrane</keyword>
<evidence type="ECO:0008006" key="11">
    <source>
        <dbReference type="Google" id="ProtNLM"/>
    </source>
</evidence>
<feature type="transmembrane region" description="Helical" evidence="7">
    <location>
        <begin position="455"/>
        <end position="477"/>
    </location>
</feature>
<dbReference type="Pfam" id="PF00854">
    <property type="entry name" value="PTR2"/>
    <property type="match status" value="1"/>
</dbReference>
<organism evidence="8 10">
    <name type="scientific">Smittium megazygosporum</name>
    <dbReference type="NCBI Taxonomy" id="133381"/>
    <lineage>
        <taxon>Eukaryota</taxon>
        <taxon>Fungi</taxon>
        <taxon>Fungi incertae sedis</taxon>
        <taxon>Zoopagomycota</taxon>
        <taxon>Kickxellomycotina</taxon>
        <taxon>Harpellomycetes</taxon>
        <taxon>Harpellales</taxon>
        <taxon>Legeriomycetaceae</taxon>
        <taxon>Smittium</taxon>
    </lineage>
</organism>
<feature type="transmembrane region" description="Helical" evidence="7">
    <location>
        <begin position="333"/>
        <end position="357"/>
    </location>
</feature>
<dbReference type="EMBL" id="MBFS01000215">
    <property type="protein sequence ID" value="PVV03584.1"/>
    <property type="molecule type" value="Genomic_DNA"/>
</dbReference>
<evidence type="ECO:0000313" key="10">
    <source>
        <dbReference type="Proteomes" id="UP000245609"/>
    </source>
</evidence>
<evidence type="ECO:0000313" key="8">
    <source>
        <dbReference type="EMBL" id="PVV02487.1"/>
    </source>
</evidence>
<feature type="transmembrane region" description="Helical" evidence="7">
    <location>
        <begin position="110"/>
        <end position="131"/>
    </location>
</feature>